<evidence type="ECO:0000313" key="2">
    <source>
        <dbReference type="Proteomes" id="UP000008851"/>
    </source>
</evidence>
<sequence length="67" mass="6865">MRADALRRRNCGGYGGCSGAMRAVVGTHVGCASPVRPDACVDVACMAHGAWRHGMAHCAAIPAAQPM</sequence>
<accession>G7TG96</accession>
<dbReference type="EMBL" id="CP003057">
    <property type="protein sequence ID" value="AEQ97843.1"/>
    <property type="molecule type" value="Genomic_DNA"/>
</dbReference>
<organism evidence="1 2">
    <name type="scientific">Xanthomonas oryzae pv. oryzicola (strain BLS256)</name>
    <dbReference type="NCBI Taxonomy" id="383407"/>
    <lineage>
        <taxon>Bacteria</taxon>
        <taxon>Pseudomonadati</taxon>
        <taxon>Pseudomonadota</taxon>
        <taxon>Gammaproteobacteria</taxon>
        <taxon>Lysobacterales</taxon>
        <taxon>Lysobacteraceae</taxon>
        <taxon>Xanthomonas</taxon>
    </lineage>
</organism>
<evidence type="ECO:0000313" key="1">
    <source>
        <dbReference type="EMBL" id="AEQ97843.1"/>
    </source>
</evidence>
<dbReference type="AlphaFoldDB" id="G7TG96"/>
<reference evidence="1 2" key="1">
    <citation type="journal article" date="2011" name="J. Bacteriol.">
        <title>Two new complete genome sequences offer insight into host and tissue specificity of plant pathogenic Xanthomonas spp.</title>
        <authorList>
            <person name="Bogdanove A.J."/>
            <person name="Koebnik R."/>
            <person name="Lu H."/>
            <person name="Furutani A."/>
            <person name="Angiuoli S.V."/>
            <person name="Patil P.B."/>
            <person name="Van Sluys M.A."/>
            <person name="Ryan R.P."/>
            <person name="Meyer D.F."/>
            <person name="Han S.W."/>
            <person name="Aparna G."/>
            <person name="Rajaram M."/>
            <person name="Delcher A.L."/>
            <person name="Phillippy A.M."/>
            <person name="Puiu D."/>
            <person name="Schatz M.C."/>
            <person name="Shumway M."/>
            <person name="Sommer D.D."/>
            <person name="Trapnell C."/>
            <person name="Benahmed F."/>
            <person name="Dimitrov G."/>
            <person name="Madupu R."/>
            <person name="Radune D."/>
            <person name="Sullivan S."/>
            <person name="Jha G."/>
            <person name="Ishihara H."/>
            <person name="Lee S.W."/>
            <person name="Pandey A."/>
            <person name="Sharma V."/>
            <person name="Sriariyanun M."/>
            <person name="Szurek B."/>
            <person name="Vera-Cruz C.M."/>
            <person name="Dorman K.S."/>
            <person name="Ronald P.C."/>
            <person name="Verdier V."/>
            <person name="Dow J.M."/>
            <person name="Sonti R.V."/>
            <person name="Tsuge S."/>
            <person name="Brendel V.P."/>
            <person name="Rabinowicz P.D."/>
            <person name="Leach J.E."/>
            <person name="White F.F."/>
            <person name="Salzberg S.L."/>
        </authorList>
    </citation>
    <scope>NUCLEOTIDE SEQUENCE [LARGE SCALE GENOMIC DNA]</scope>
    <source>
        <strain evidence="1 2">BLS256</strain>
    </source>
</reference>
<name>G7TG96_XANOB</name>
<proteinExistence type="predicted"/>
<protein>
    <submittedName>
        <fullName evidence="1">Uncharacterized protein</fullName>
    </submittedName>
</protein>
<dbReference type="KEGG" id="xor:XOC_3752"/>
<dbReference type="HOGENOM" id="CLU_2811415_0_0_6"/>
<gene>
    <name evidence="1" type="ORF">XOC_3752</name>
</gene>
<dbReference type="Proteomes" id="UP000008851">
    <property type="component" value="Chromosome"/>
</dbReference>